<dbReference type="EMBL" id="BARW01010042">
    <property type="protein sequence ID" value="GAI86723.1"/>
    <property type="molecule type" value="Genomic_DNA"/>
</dbReference>
<gene>
    <name evidence="1" type="ORF">S12H4_19945</name>
</gene>
<evidence type="ECO:0000313" key="1">
    <source>
        <dbReference type="EMBL" id="GAI86723.1"/>
    </source>
</evidence>
<dbReference type="AlphaFoldDB" id="X1S1G0"/>
<reference evidence="1" key="1">
    <citation type="journal article" date="2014" name="Front. Microbiol.">
        <title>High frequency of phylogenetically diverse reductive dehalogenase-homologous genes in deep subseafloor sedimentary metagenomes.</title>
        <authorList>
            <person name="Kawai M."/>
            <person name="Futagami T."/>
            <person name="Toyoda A."/>
            <person name="Takaki Y."/>
            <person name="Nishi S."/>
            <person name="Hori S."/>
            <person name="Arai W."/>
            <person name="Tsubouchi T."/>
            <person name="Morono Y."/>
            <person name="Uchiyama I."/>
            <person name="Ito T."/>
            <person name="Fujiyama A."/>
            <person name="Inagaki F."/>
            <person name="Takami H."/>
        </authorList>
    </citation>
    <scope>NUCLEOTIDE SEQUENCE</scope>
    <source>
        <strain evidence="1">Expedition CK06-06</strain>
    </source>
</reference>
<protein>
    <recommendedName>
        <fullName evidence="2">DUF2958 domain-containing protein</fullName>
    </recommendedName>
</protein>
<proteinExistence type="predicted"/>
<organism evidence="1">
    <name type="scientific">marine sediment metagenome</name>
    <dbReference type="NCBI Taxonomy" id="412755"/>
    <lineage>
        <taxon>unclassified sequences</taxon>
        <taxon>metagenomes</taxon>
        <taxon>ecological metagenomes</taxon>
    </lineage>
</organism>
<evidence type="ECO:0008006" key="2">
    <source>
        <dbReference type="Google" id="ProtNLM"/>
    </source>
</evidence>
<sequence length="101" mass="11817">MKLMTKEILNKIPKLYEQDKLGDNAVVHVKFFYPWSNWTWYATEFDGKDIFFGLVDGHEIELGYFSLNELKSVKGPHGLGIERDLYFGTKTLKEIKDQLNN</sequence>
<comment type="caution">
    <text evidence="1">The sequence shown here is derived from an EMBL/GenBank/DDBJ whole genome shotgun (WGS) entry which is preliminary data.</text>
</comment>
<dbReference type="Pfam" id="PF11171">
    <property type="entry name" value="DUF2958"/>
    <property type="match status" value="1"/>
</dbReference>
<name>X1S1G0_9ZZZZ</name>
<dbReference type="InterPro" id="IPR021341">
    <property type="entry name" value="DUF2958"/>
</dbReference>
<accession>X1S1G0</accession>